<feature type="domain" description="WW" evidence="2">
    <location>
        <begin position="53"/>
        <end position="85"/>
    </location>
</feature>
<proteinExistence type="predicted"/>
<dbReference type="PROSITE" id="PS50020">
    <property type="entry name" value="WW_DOMAIN_2"/>
    <property type="match status" value="2"/>
</dbReference>
<sequence>MASVWSPLPPHWEEAIDPRTGKKYFIDHKRQTTTWVDPRTTSVGTTPVRTAPKELPYGWEMVQDKDYGTIFINHIERKIQAEDPS</sequence>
<evidence type="ECO:0000313" key="3">
    <source>
        <dbReference type="EMBL" id="CAG5078055.1"/>
    </source>
</evidence>
<keyword evidence="4" id="KW-1185">Reference proteome</keyword>
<protein>
    <submittedName>
        <fullName evidence="3">Oidioi.mRNA.OKI2018_I69.PAR.g8883.t1.cds</fullName>
    </submittedName>
</protein>
<dbReference type="SMART" id="SM00456">
    <property type="entry name" value="WW"/>
    <property type="match status" value="2"/>
</dbReference>
<dbReference type="InterPro" id="IPR036020">
    <property type="entry name" value="WW_dom_sf"/>
</dbReference>
<gene>
    <name evidence="3" type="ORF">OKIOD_LOCUS441</name>
</gene>
<dbReference type="PANTHER" id="PTHR10316">
    <property type="entry name" value="MEMBRANE ASSOCIATED GUANYLATE KINASE-RELATED"/>
    <property type="match status" value="1"/>
</dbReference>
<organism evidence="3 4">
    <name type="scientific">Oikopleura dioica</name>
    <name type="common">Tunicate</name>
    <dbReference type="NCBI Taxonomy" id="34765"/>
    <lineage>
        <taxon>Eukaryota</taxon>
        <taxon>Metazoa</taxon>
        <taxon>Chordata</taxon>
        <taxon>Tunicata</taxon>
        <taxon>Appendicularia</taxon>
        <taxon>Copelata</taxon>
        <taxon>Oikopleuridae</taxon>
        <taxon>Oikopleura</taxon>
    </lineage>
</organism>
<dbReference type="PANTHER" id="PTHR10316:SF40">
    <property type="entry name" value="LD27118P"/>
    <property type="match status" value="1"/>
</dbReference>
<evidence type="ECO:0000313" key="4">
    <source>
        <dbReference type="Proteomes" id="UP001158576"/>
    </source>
</evidence>
<dbReference type="Pfam" id="PF00397">
    <property type="entry name" value="WW"/>
    <property type="match status" value="1"/>
</dbReference>
<dbReference type="EMBL" id="OU015568">
    <property type="protein sequence ID" value="CAG5078055.1"/>
    <property type="molecule type" value="Genomic_DNA"/>
</dbReference>
<dbReference type="CDD" id="cd00201">
    <property type="entry name" value="WW"/>
    <property type="match status" value="1"/>
</dbReference>
<dbReference type="SUPFAM" id="SSF51045">
    <property type="entry name" value="WW domain"/>
    <property type="match status" value="2"/>
</dbReference>
<evidence type="ECO:0000256" key="1">
    <source>
        <dbReference type="ARBA" id="ARBA00022737"/>
    </source>
</evidence>
<reference evidence="3 4" key="1">
    <citation type="submission" date="2021-04" db="EMBL/GenBank/DDBJ databases">
        <authorList>
            <person name="Bliznina A."/>
        </authorList>
    </citation>
    <scope>NUCLEOTIDE SEQUENCE [LARGE SCALE GENOMIC DNA]</scope>
</reference>
<keyword evidence="1" id="KW-0677">Repeat</keyword>
<dbReference type="PROSITE" id="PS01159">
    <property type="entry name" value="WW_DOMAIN_1"/>
    <property type="match status" value="1"/>
</dbReference>
<dbReference type="Gene3D" id="2.20.70.10">
    <property type="match status" value="2"/>
</dbReference>
<feature type="domain" description="WW" evidence="2">
    <location>
        <begin position="6"/>
        <end position="40"/>
    </location>
</feature>
<accession>A0ABN7RKN5</accession>
<dbReference type="InterPro" id="IPR001202">
    <property type="entry name" value="WW_dom"/>
</dbReference>
<name>A0ABN7RKN5_OIKDI</name>
<dbReference type="Proteomes" id="UP001158576">
    <property type="component" value="Chromosome PAR"/>
</dbReference>
<evidence type="ECO:0000259" key="2">
    <source>
        <dbReference type="PROSITE" id="PS50020"/>
    </source>
</evidence>